<organism evidence="1 2">
    <name type="scientific">Streptomyces fagopyri</name>
    <dbReference type="NCBI Taxonomy" id="2662397"/>
    <lineage>
        <taxon>Bacteria</taxon>
        <taxon>Bacillati</taxon>
        <taxon>Actinomycetota</taxon>
        <taxon>Actinomycetes</taxon>
        <taxon>Kitasatosporales</taxon>
        <taxon>Streptomycetaceae</taxon>
        <taxon>Streptomyces</taxon>
    </lineage>
</organism>
<dbReference type="Proteomes" id="UP000326179">
    <property type="component" value="Chromosome"/>
</dbReference>
<dbReference type="Gene3D" id="1.10.357.10">
    <property type="entry name" value="Tetracycline Repressor, domain 2"/>
    <property type="match status" value="1"/>
</dbReference>
<dbReference type="SUPFAM" id="SSF46689">
    <property type="entry name" value="Homeodomain-like"/>
    <property type="match status" value="1"/>
</dbReference>
<name>A0A5Q0L4Q4_9ACTN</name>
<keyword evidence="2" id="KW-1185">Reference proteome</keyword>
<proteinExistence type="predicted"/>
<accession>A0A5Q0L4Q4</accession>
<protein>
    <recommendedName>
        <fullName evidence="3">TetR family transcriptional regulator</fullName>
    </recommendedName>
</protein>
<dbReference type="EMBL" id="CP045643">
    <property type="protein sequence ID" value="QFZ71923.1"/>
    <property type="molecule type" value="Genomic_DNA"/>
</dbReference>
<gene>
    <name evidence="1" type="ORF">GFH48_00325</name>
</gene>
<reference evidence="1 2" key="1">
    <citation type="submission" date="2019-10" db="EMBL/GenBank/DDBJ databases">
        <title>A novel species.</title>
        <authorList>
            <person name="Gao J."/>
        </authorList>
    </citation>
    <scope>NUCLEOTIDE SEQUENCE [LARGE SCALE GENOMIC DNA]</scope>
    <source>
        <strain evidence="1 2">QMT-28</strain>
    </source>
</reference>
<evidence type="ECO:0000313" key="2">
    <source>
        <dbReference type="Proteomes" id="UP000326179"/>
    </source>
</evidence>
<sequence length="92" mass="10392">MPRPTDSAKRRDLLVRVREYMIRNGVAGPSLRLPARGLGTSDRMLLHYFGSKERMVAEAVAVKGHRAVATRFERLAVRYEATVLVAAINEWL</sequence>
<evidence type="ECO:0008006" key="3">
    <source>
        <dbReference type="Google" id="ProtNLM"/>
    </source>
</evidence>
<dbReference type="AlphaFoldDB" id="A0A5Q0L4Q4"/>
<dbReference type="KEGG" id="sfy:GFH48_00325"/>
<evidence type="ECO:0000313" key="1">
    <source>
        <dbReference type="EMBL" id="QFZ71923.1"/>
    </source>
</evidence>
<dbReference type="InterPro" id="IPR009057">
    <property type="entry name" value="Homeodomain-like_sf"/>
</dbReference>